<protein>
    <submittedName>
        <fullName evidence="1">Uncharacterized protein</fullName>
    </submittedName>
</protein>
<comment type="caution">
    <text evidence="1">The sequence shown here is derived from an EMBL/GenBank/DDBJ whole genome shotgun (WGS) entry which is preliminary data.</text>
</comment>
<reference evidence="1 2" key="1">
    <citation type="submission" date="2024-11" db="EMBL/GenBank/DDBJ databases">
        <title>A near-complete genome assembly of Cinchona calisaya.</title>
        <authorList>
            <person name="Lian D.C."/>
            <person name="Zhao X.W."/>
            <person name="Wei L."/>
        </authorList>
    </citation>
    <scope>NUCLEOTIDE SEQUENCE [LARGE SCALE GENOMIC DNA]</scope>
    <source>
        <tissue evidence="1">Nenye</tissue>
    </source>
</reference>
<dbReference type="AlphaFoldDB" id="A0ABD3ABC8"/>
<evidence type="ECO:0000313" key="1">
    <source>
        <dbReference type="EMBL" id="KAL3527775.1"/>
    </source>
</evidence>
<keyword evidence="2" id="KW-1185">Reference proteome</keyword>
<proteinExistence type="predicted"/>
<organism evidence="1 2">
    <name type="scientific">Cinchona calisaya</name>
    <dbReference type="NCBI Taxonomy" id="153742"/>
    <lineage>
        <taxon>Eukaryota</taxon>
        <taxon>Viridiplantae</taxon>
        <taxon>Streptophyta</taxon>
        <taxon>Embryophyta</taxon>
        <taxon>Tracheophyta</taxon>
        <taxon>Spermatophyta</taxon>
        <taxon>Magnoliopsida</taxon>
        <taxon>eudicotyledons</taxon>
        <taxon>Gunneridae</taxon>
        <taxon>Pentapetalae</taxon>
        <taxon>asterids</taxon>
        <taxon>lamiids</taxon>
        <taxon>Gentianales</taxon>
        <taxon>Rubiaceae</taxon>
        <taxon>Cinchonoideae</taxon>
        <taxon>Cinchoneae</taxon>
        <taxon>Cinchona</taxon>
    </lineage>
</organism>
<name>A0ABD3ABC8_9GENT</name>
<evidence type="ECO:0000313" key="2">
    <source>
        <dbReference type="Proteomes" id="UP001630127"/>
    </source>
</evidence>
<accession>A0ABD3ABC8</accession>
<dbReference type="EMBL" id="JBJUIK010000005">
    <property type="protein sequence ID" value="KAL3527775.1"/>
    <property type="molecule type" value="Genomic_DNA"/>
</dbReference>
<dbReference type="Proteomes" id="UP001630127">
    <property type="component" value="Unassembled WGS sequence"/>
</dbReference>
<gene>
    <name evidence="1" type="ORF">ACH5RR_012431</name>
</gene>
<sequence length="185" mass="19396">MAVIISKIDEENRSLAAAKTPTIISTAVQEMINPATGTQILISGADATSGAAIRRAVDQEIVVNAAAMDSKNQGFTDTDIEEHNTLFARAGKDASAAAVVHDGRSKLVSIAETTTATVRVDDEINVVRVRVLGAESSDVTALKITVDVVAFLDHTVDTNASQEVFVNAVASEIPDDNVAVPQPIE</sequence>